<dbReference type="GO" id="GO:1990002">
    <property type="term" value="F:methylglyoxal reductase (NADPH) (acetol producing) activity"/>
    <property type="evidence" value="ECO:0007669"/>
    <property type="project" value="TreeGrafter"/>
</dbReference>
<dbReference type="GO" id="GO:0051596">
    <property type="term" value="P:methylglyoxal catabolic process"/>
    <property type="evidence" value="ECO:0007669"/>
    <property type="project" value="TreeGrafter"/>
</dbReference>
<dbReference type="AlphaFoldDB" id="A0A1Y6BBW4"/>
<name>A0A1Y6BBW4_9NEIS</name>
<dbReference type="SUPFAM" id="SSF51430">
    <property type="entry name" value="NAD(P)-linked oxidoreductase"/>
    <property type="match status" value="1"/>
</dbReference>
<keyword evidence="2" id="KW-0521">NADP</keyword>
<evidence type="ECO:0000256" key="3">
    <source>
        <dbReference type="ARBA" id="ARBA00023002"/>
    </source>
</evidence>
<evidence type="ECO:0000256" key="1">
    <source>
        <dbReference type="ARBA" id="ARBA00007905"/>
    </source>
</evidence>
<gene>
    <name evidence="5" type="ORF">SAMN02745746_00866</name>
</gene>
<dbReference type="EMBL" id="FXAG01000003">
    <property type="protein sequence ID" value="SMF03175.1"/>
    <property type="molecule type" value="Genomic_DNA"/>
</dbReference>
<reference evidence="6" key="1">
    <citation type="submission" date="2017-04" db="EMBL/GenBank/DDBJ databases">
        <authorList>
            <person name="Varghese N."/>
            <person name="Submissions S."/>
        </authorList>
    </citation>
    <scope>NUCLEOTIDE SEQUENCE [LARGE SCALE GENOMIC DNA]</scope>
    <source>
        <strain evidence="6">DSM 22618</strain>
    </source>
</reference>
<evidence type="ECO:0000256" key="2">
    <source>
        <dbReference type="ARBA" id="ARBA00022857"/>
    </source>
</evidence>
<evidence type="ECO:0000259" key="4">
    <source>
        <dbReference type="Pfam" id="PF00248"/>
    </source>
</evidence>
<feature type="domain" description="NADP-dependent oxidoreductase" evidence="4">
    <location>
        <begin position="5"/>
        <end position="64"/>
    </location>
</feature>
<dbReference type="PANTHER" id="PTHR43827">
    <property type="entry name" value="2,5-DIKETO-D-GLUCONIC ACID REDUCTASE"/>
    <property type="match status" value="1"/>
</dbReference>
<protein>
    <submittedName>
        <fullName evidence="5">Aldo/keto reductase family protein</fullName>
    </submittedName>
</protein>
<dbReference type="InterPro" id="IPR023210">
    <property type="entry name" value="NADP_OxRdtase_dom"/>
</dbReference>
<dbReference type="Gene3D" id="3.20.20.100">
    <property type="entry name" value="NADP-dependent oxidoreductase domain"/>
    <property type="match status" value="1"/>
</dbReference>
<evidence type="ECO:0000313" key="6">
    <source>
        <dbReference type="Proteomes" id="UP000192920"/>
    </source>
</evidence>
<accession>A0A1Y6BBW4</accession>
<dbReference type="RefSeq" id="WP_234985878.1">
    <property type="nucleotide sequence ID" value="NZ_FXAG01000003.1"/>
</dbReference>
<dbReference type="Pfam" id="PF00248">
    <property type="entry name" value="Aldo_ket_red"/>
    <property type="match status" value="1"/>
</dbReference>
<sequence>MQEPVLQRIAARHGVTPEQFTLAWLRQQGFAVIPSSTQRANLAANLNVPTLTLSEEEQQAIAGLDRSERIANPDFAPGWY</sequence>
<evidence type="ECO:0000313" key="5">
    <source>
        <dbReference type="EMBL" id="SMF03175.1"/>
    </source>
</evidence>
<dbReference type="InterPro" id="IPR036812">
    <property type="entry name" value="NAD(P)_OxRdtase_dom_sf"/>
</dbReference>
<keyword evidence="6" id="KW-1185">Reference proteome</keyword>
<proteinExistence type="inferred from homology"/>
<keyword evidence="3" id="KW-0560">Oxidoreductase</keyword>
<dbReference type="PANTHER" id="PTHR43827:SF3">
    <property type="entry name" value="NADP-DEPENDENT OXIDOREDUCTASE DOMAIN-CONTAINING PROTEIN"/>
    <property type="match status" value="1"/>
</dbReference>
<comment type="similarity">
    <text evidence="1">Belongs to the aldo/keto reductase family.</text>
</comment>
<dbReference type="STRING" id="1123014.SAMN02745746_00866"/>
<organism evidence="5 6">
    <name type="scientific">Pseudogulbenkiania subflava DSM 22618</name>
    <dbReference type="NCBI Taxonomy" id="1123014"/>
    <lineage>
        <taxon>Bacteria</taxon>
        <taxon>Pseudomonadati</taxon>
        <taxon>Pseudomonadota</taxon>
        <taxon>Betaproteobacteria</taxon>
        <taxon>Neisseriales</taxon>
        <taxon>Chromobacteriaceae</taxon>
        <taxon>Pseudogulbenkiania</taxon>
    </lineage>
</organism>
<dbReference type="Proteomes" id="UP000192920">
    <property type="component" value="Unassembled WGS sequence"/>
</dbReference>
<dbReference type="InterPro" id="IPR020471">
    <property type="entry name" value="AKR"/>
</dbReference>